<dbReference type="PROSITE" id="PS50093">
    <property type="entry name" value="PKD"/>
    <property type="match status" value="1"/>
</dbReference>
<keyword evidence="4" id="KW-1185">Reference proteome</keyword>
<accession>A0ABY4BBP7</accession>
<feature type="chain" id="PRO_5046171610" evidence="1">
    <location>
        <begin position="24"/>
        <end position="1130"/>
    </location>
</feature>
<feature type="domain" description="PKD" evidence="2">
    <location>
        <begin position="786"/>
        <end position="825"/>
    </location>
</feature>
<keyword evidence="1" id="KW-0732">Signal</keyword>
<sequence length="1130" mass="118135">MNKLYLTTAQLWALLMVAGLPIAQTKAASPALLFEENKTQWDPAVRYHAAVPGGEVWLRSTGFTYTWINAADRARYAAAQAGSARPWEGAAGPAQPLPAPQLRAHAVQVDFEGANATGAVAGQRPVEAYGNYFMGNNPSRWASHVRSYPEVRYQALYPGTDLRVYGTAAGQFEYDLTLAPGADPGRLRLRYRGATSLRVLPGGALAVGTSVGEVREQRPVAYQLAPDGRRQPVPCRYRLAGTTVRFELPAGYDRTRSLVIDPVVQAATYVGITNRTEDFIPRATTYDGQGNLYVGGVAVSGGYYPTTPGAFVIALGVNTITKLNPTGTARLYSTHFGGTQPLITLEELGHLTCDAAGNLFVCGYTAATNFPMLANSYDPVVNNGDVFICKLSPAGDALLASTYLGGSGAETTLQCGGLRVDASGAVYVAGNTTMGSVATNNFPTTAGAYIRTVPASASRRGFIAHLDPQLTTLRWATFLESTNFNSDAGTLRVSPTTGLVYYLGNTADQGHAVGAGAAHSAYSVGYVGCLAADGSRRVAATYLPTMPSIIRPLVYPKTMDLDAAGNVCVGGKAVSVVRTAGSYVAPSASTFVPGADNYFVTKLNAGLSRIEHTAILGGGDLAGTQSICLGVDQCGNITVASSLVSLPAAGNLLPILNPLPGGGNPAGLHVATLSSDFRQLLFASYYGNSMAAGRPWLGTTSAVDPQGRVYTSVLTFNFLGINYPTLPTAYQPVPLPGAVLASADGVGVIIDPQFVTTPAPRAAFTAATSCASLAAQLQSTSTNVGAFRWDFGDGSPLDSVTAAPQHLYAAPGTYRVRLRVRPVAGACGRPDTTSRLVVLGGAPPRALLQQASLCAGTALVLDAGNPGNTYRWSTGATTQTIQVTAPGRYIVQTGVGVCARIDTAVVVGLPAPARVLPAQAVLCPGETLVLDAGNPGSTYRWNTGATTQTIGVTTAGTYSVVIRNPCGRTDTVRVGVNPAPTLARDSVACGDVTLRVVGAAAGSTYRWSTGATTPALAVDQPGRYTVSVTGPTCQFELQAYAAPARPDLLVPNIFTPNPEDALNATFAIPGLPAGTRLSVFNRWGSLVYQASNYQNDWAAPGLPDGVYYYLLENEKFCRASQLKGWVEVRR</sequence>
<evidence type="ECO:0000259" key="2">
    <source>
        <dbReference type="PROSITE" id="PS50093"/>
    </source>
</evidence>
<evidence type="ECO:0000313" key="4">
    <source>
        <dbReference type="Proteomes" id="UP000831390"/>
    </source>
</evidence>
<dbReference type="SMART" id="SM00089">
    <property type="entry name" value="PKD"/>
    <property type="match status" value="1"/>
</dbReference>
<dbReference type="InterPro" id="IPR022409">
    <property type="entry name" value="PKD/Chitinase_dom"/>
</dbReference>
<dbReference type="PANTHER" id="PTHR35580:SF1">
    <property type="entry name" value="PHYTASE-LIKE DOMAIN-CONTAINING PROTEIN"/>
    <property type="match status" value="1"/>
</dbReference>
<dbReference type="InterPro" id="IPR000601">
    <property type="entry name" value="PKD_dom"/>
</dbReference>
<dbReference type="InterPro" id="IPR035986">
    <property type="entry name" value="PKD_dom_sf"/>
</dbReference>
<dbReference type="InterPro" id="IPR057708">
    <property type="entry name" value="DUF7948"/>
</dbReference>
<organism evidence="3 4">
    <name type="scientific">Hymenobacter monticola</name>
    <dbReference type="NCBI Taxonomy" id="1705399"/>
    <lineage>
        <taxon>Bacteria</taxon>
        <taxon>Pseudomonadati</taxon>
        <taxon>Bacteroidota</taxon>
        <taxon>Cytophagia</taxon>
        <taxon>Cytophagales</taxon>
        <taxon>Hymenobacteraceae</taxon>
        <taxon>Hymenobacter</taxon>
    </lineage>
</organism>
<dbReference type="InterPro" id="IPR013783">
    <property type="entry name" value="Ig-like_fold"/>
</dbReference>
<dbReference type="EMBL" id="CP094534">
    <property type="protein sequence ID" value="UOE35188.1"/>
    <property type="molecule type" value="Genomic_DNA"/>
</dbReference>
<dbReference type="Proteomes" id="UP000831390">
    <property type="component" value="Chromosome"/>
</dbReference>
<dbReference type="Gene3D" id="2.60.40.10">
    <property type="entry name" value="Immunoglobulins"/>
    <property type="match status" value="1"/>
</dbReference>
<dbReference type="InterPro" id="IPR052918">
    <property type="entry name" value="Motility_Chemotaxis_Reg"/>
</dbReference>
<dbReference type="SUPFAM" id="SSF49299">
    <property type="entry name" value="PKD domain"/>
    <property type="match status" value="1"/>
</dbReference>
<proteinExistence type="predicted"/>
<feature type="signal peptide" evidence="1">
    <location>
        <begin position="1"/>
        <end position="23"/>
    </location>
</feature>
<dbReference type="Pfam" id="PF13585">
    <property type="entry name" value="CHU_C"/>
    <property type="match status" value="1"/>
</dbReference>
<reference evidence="3 4" key="1">
    <citation type="submission" date="2022-03" db="EMBL/GenBank/DDBJ databases">
        <title>Hymenobactersp. isolated from the air.</title>
        <authorList>
            <person name="Won M."/>
            <person name="Kwon S.-W."/>
        </authorList>
    </citation>
    <scope>NUCLEOTIDE SEQUENCE [LARGE SCALE GENOMIC DNA]</scope>
    <source>
        <strain evidence="3 4">KACC 22596</strain>
    </source>
</reference>
<name>A0ABY4BBP7_9BACT</name>
<dbReference type="RefSeq" id="WP_243516745.1">
    <property type="nucleotide sequence ID" value="NZ_CP094534.1"/>
</dbReference>
<evidence type="ECO:0000256" key="1">
    <source>
        <dbReference type="SAM" id="SignalP"/>
    </source>
</evidence>
<evidence type="ECO:0000313" key="3">
    <source>
        <dbReference type="EMBL" id="UOE35188.1"/>
    </source>
</evidence>
<dbReference type="Pfam" id="PF18911">
    <property type="entry name" value="PKD_4"/>
    <property type="match status" value="1"/>
</dbReference>
<gene>
    <name evidence="3" type="ORF">MTP16_05935</name>
</gene>
<dbReference type="PANTHER" id="PTHR35580">
    <property type="entry name" value="CELL SURFACE GLYCOPROTEIN (S-LAYER PROTEIN)-LIKE PROTEIN"/>
    <property type="match status" value="1"/>
</dbReference>
<dbReference type="CDD" id="cd00146">
    <property type="entry name" value="PKD"/>
    <property type="match status" value="1"/>
</dbReference>
<dbReference type="Pfam" id="PF25778">
    <property type="entry name" value="DUF7948"/>
    <property type="match status" value="1"/>
</dbReference>
<protein>
    <submittedName>
        <fullName evidence="3">Gliding motility-associated C-terminal domain-containing protein</fullName>
    </submittedName>
</protein>